<organism evidence="1">
    <name type="scientific">marine metagenome</name>
    <dbReference type="NCBI Taxonomy" id="408172"/>
    <lineage>
        <taxon>unclassified sequences</taxon>
        <taxon>metagenomes</taxon>
        <taxon>ecological metagenomes</taxon>
    </lineage>
</organism>
<protein>
    <submittedName>
        <fullName evidence="1">Uncharacterized protein</fullName>
    </submittedName>
</protein>
<reference evidence="1" key="1">
    <citation type="submission" date="2018-05" db="EMBL/GenBank/DDBJ databases">
        <authorList>
            <person name="Lanie J.A."/>
            <person name="Ng W.-L."/>
            <person name="Kazmierczak K.M."/>
            <person name="Andrzejewski T.M."/>
            <person name="Davidsen T.M."/>
            <person name="Wayne K.J."/>
            <person name="Tettelin H."/>
            <person name="Glass J.I."/>
            <person name="Rusch D."/>
            <person name="Podicherti R."/>
            <person name="Tsui H.-C.T."/>
            <person name="Winkler M.E."/>
        </authorList>
    </citation>
    <scope>NUCLEOTIDE SEQUENCE</scope>
</reference>
<gene>
    <name evidence="1" type="ORF">METZ01_LOCUS125268</name>
</gene>
<dbReference type="EMBL" id="UINC01017460">
    <property type="protein sequence ID" value="SVA72414.1"/>
    <property type="molecule type" value="Genomic_DNA"/>
</dbReference>
<evidence type="ECO:0000313" key="1">
    <source>
        <dbReference type="EMBL" id="SVA72414.1"/>
    </source>
</evidence>
<proteinExistence type="predicted"/>
<accession>A0A381Y5W9</accession>
<sequence length="40" mass="4415">MRNLLGSPVLAQVWTRTSARPTSRVAYQSLELPGIGLEFV</sequence>
<name>A0A381Y5W9_9ZZZZ</name>
<dbReference type="AlphaFoldDB" id="A0A381Y5W9"/>